<organism evidence="3 4">
    <name type="scientific">Streptomyces montanisoli</name>
    <dbReference type="NCBI Taxonomy" id="2798581"/>
    <lineage>
        <taxon>Bacteria</taxon>
        <taxon>Bacillati</taxon>
        <taxon>Actinomycetota</taxon>
        <taxon>Actinomycetes</taxon>
        <taxon>Kitasatosporales</taxon>
        <taxon>Streptomycetaceae</taxon>
        <taxon>Streptomyces</taxon>
    </lineage>
</organism>
<dbReference type="EMBL" id="JAGIQL010000045">
    <property type="protein sequence ID" value="MBP0458564.1"/>
    <property type="molecule type" value="Genomic_DNA"/>
</dbReference>
<evidence type="ECO:0000313" key="3">
    <source>
        <dbReference type="EMBL" id="MBP0458564.1"/>
    </source>
</evidence>
<dbReference type="RefSeq" id="WP_209340319.1">
    <property type="nucleotide sequence ID" value="NZ_JAGIQL010000045.1"/>
</dbReference>
<evidence type="ECO:0000256" key="1">
    <source>
        <dbReference type="ARBA" id="ARBA00022729"/>
    </source>
</evidence>
<dbReference type="AlphaFoldDB" id="A0A940M954"/>
<evidence type="ECO:0000313" key="4">
    <source>
        <dbReference type="Proteomes" id="UP000670475"/>
    </source>
</evidence>
<reference evidence="3" key="1">
    <citation type="submission" date="2021-03" db="EMBL/GenBank/DDBJ databases">
        <title>Whole genome sequence of Streptomyces bomunensis MMS17-BM035.</title>
        <authorList>
            <person name="Lee J.H."/>
        </authorList>
    </citation>
    <scope>NUCLEOTIDE SEQUENCE</scope>
    <source>
        <strain evidence="3">MMS17-BM035</strain>
    </source>
</reference>
<protein>
    <submittedName>
        <fullName evidence="3">VCBS repeat-containing protein</fullName>
    </submittedName>
</protein>
<evidence type="ECO:0000256" key="2">
    <source>
        <dbReference type="SAM" id="SignalP"/>
    </source>
</evidence>
<accession>A0A940M954</accession>
<name>A0A940M954_9ACTN</name>
<feature type="chain" id="PRO_5037520481" evidence="2">
    <location>
        <begin position="42"/>
        <end position="592"/>
    </location>
</feature>
<gene>
    <name evidence="3" type="ORF">JFN87_13780</name>
</gene>
<dbReference type="Pfam" id="PF13517">
    <property type="entry name" value="FG-GAP_3"/>
    <property type="match status" value="1"/>
</dbReference>
<dbReference type="SUPFAM" id="SSF69318">
    <property type="entry name" value="Integrin alpha N-terminal domain"/>
    <property type="match status" value="2"/>
</dbReference>
<proteinExistence type="predicted"/>
<dbReference type="PANTHER" id="PTHR44103">
    <property type="entry name" value="PROPROTEIN CONVERTASE P"/>
    <property type="match status" value="1"/>
</dbReference>
<dbReference type="PANTHER" id="PTHR44103:SF1">
    <property type="entry name" value="PROPROTEIN CONVERTASE P"/>
    <property type="match status" value="1"/>
</dbReference>
<feature type="signal peptide" evidence="2">
    <location>
        <begin position="1"/>
        <end position="41"/>
    </location>
</feature>
<keyword evidence="1 2" id="KW-0732">Signal</keyword>
<dbReference type="InterPro" id="IPR028994">
    <property type="entry name" value="Integrin_alpha_N"/>
</dbReference>
<dbReference type="Gene3D" id="2.115.10.10">
    <property type="entry name" value="Tachylectin 2"/>
    <property type="match status" value="2"/>
</dbReference>
<dbReference type="Proteomes" id="UP000670475">
    <property type="component" value="Unassembled WGS sequence"/>
</dbReference>
<dbReference type="InterPro" id="IPR013517">
    <property type="entry name" value="FG-GAP"/>
</dbReference>
<sequence length="592" mass="62389">MSHSLSALSRTRRSRRLVAACTTGILAAGAFALGPAAVAQADTGSGATAPHTVKPAAPQTTLRPTFTLRKRATSPTKRTRSLAVAGAAALHTPRFDPNDDGYADLLTQEEDGTIAEWNSDTGEWTSNGVTPVKYLDVLTPGHETASGTQVLTLTTTGHLSLWDYTSFPSGSPVWTGTGWNTYNKVVAVGDTNGDGRGDLLARTHSGDLYLYLGTGNTSNPFTTRVKVGTGFGIYDQMVGGGDITGTGHESLIARDLNGYLWYYRLDGTQAKPLATRVKIGSGWNTYNQIIGYGDAQGQQGGLFGRKVSGDLYFYQGAPGGSGVHTLTSKTHVGSGWYDELLSGQGSNPFWGKNRLWAVSSGGTLYVYFGTKTGGVTSRINASGDSNWKGAKLASTVSLTSQDEQSLLEVFQGTLYNDTPGYVDKATTGFGGYNIVFGPGDLNGDGNSDLIARDSGGTLWLYPGKGDGTFHARTRIGSGWNQFNRITGAGDINGDGYADIVARNSKGQLYFYAGTGKGSAPFKSKSLIGSGWNTYTKLAAPGDLDGDGRADIVGVNSAGQLYRYSGTGHTGTATFKVRSEIGKSGWNSYTSVF</sequence>
<comment type="caution">
    <text evidence="3">The sequence shown here is derived from an EMBL/GenBank/DDBJ whole genome shotgun (WGS) entry which is preliminary data.</text>
</comment>
<keyword evidence="4" id="KW-1185">Reference proteome</keyword>